<proteinExistence type="predicted"/>
<keyword evidence="2" id="KW-1185">Reference proteome</keyword>
<dbReference type="InterPro" id="IPR046348">
    <property type="entry name" value="SIS_dom_sf"/>
</dbReference>
<dbReference type="Proteomes" id="UP000543642">
    <property type="component" value="Unassembled WGS sequence"/>
</dbReference>
<dbReference type="PANTHER" id="PTHR30514:SF1">
    <property type="entry name" value="HTH-TYPE TRANSCRIPTIONAL REGULATOR HEXR-RELATED"/>
    <property type="match status" value="1"/>
</dbReference>
<dbReference type="InterPro" id="IPR009057">
    <property type="entry name" value="Homeodomain-like_sf"/>
</dbReference>
<dbReference type="AlphaFoldDB" id="A0A7W8HA58"/>
<comment type="caution">
    <text evidence="1">The sequence shown here is derived from an EMBL/GenBank/DDBJ whole genome shotgun (WGS) entry which is preliminary data.</text>
</comment>
<accession>A0A7W8HA58</accession>
<name>A0A7W8HA58_9FIRM</name>
<keyword evidence="1" id="KW-0238">DNA-binding</keyword>
<dbReference type="InterPro" id="IPR047640">
    <property type="entry name" value="RpiR-like"/>
</dbReference>
<dbReference type="EMBL" id="JACHFW010000003">
    <property type="protein sequence ID" value="MBB5263952.1"/>
    <property type="molecule type" value="Genomic_DNA"/>
</dbReference>
<protein>
    <submittedName>
        <fullName evidence="1">DNA-binding MurR/RpiR family transcriptional regulator</fullName>
    </submittedName>
</protein>
<dbReference type="PANTHER" id="PTHR30514">
    <property type="entry name" value="GLUCOKINASE"/>
    <property type="match status" value="1"/>
</dbReference>
<dbReference type="RefSeq" id="WP_183772239.1">
    <property type="nucleotide sequence ID" value="NZ_JACHFW010000003.1"/>
</dbReference>
<dbReference type="GO" id="GO:1901135">
    <property type="term" value="P:carbohydrate derivative metabolic process"/>
    <property type="evidence" value="ECO:0007669"/>
    <property type="project" value="InterPro"/>
</dbReference>
<dbReference type="GO" id="GO:0003677">
    <property type="term" value="F:DNA binding"/>
    <property type="evidence" value="ECO:0007669"/>
    <property type="project" value="UniProtKB-KW"/>
</dbReference>
<evidence type="ECO:0000313" key="2">
    <source>
        <dbReference type="Proteomes" id="UP000543642"/>
    </source>
</evidence>
<dbReference type="GO" id="GO:0003700">
    <property type="term" value="F:DNA-binding transcription factor activity"/>
    <property type="evidence" value="ECO:0007669"/>
    <property type="project" value="InterPro"/>
</dbReference>
<dbReference type="GO" id="GO:0097367">
    <property type="term" value="F:carbohydrate derivative binding"/>
    <property type="evidence" value="ECO:0007669"/>
    <property type="project" value="InterPro"/>
</dbReference>
<reference evidence="1 2" key="1">
    <citation type="submission" date="2020-08" db="EMBL/GenBank/DDBJ databases">
        <title>Genomic Encyclopedia of Type Strains, Phase IV (KMG-IV): sequencing the most valuable type-strain genomes for metagenomic binning, comparative biology and taxonomic classification.</title>
        <authorList>
            <person name="Goeker M."/>
        </authorList>
    </citation>
    <scope>NUCLEOTIDE SEQUENCE [LARGE SCALE GENOMIC DNA]</scope>
    <source>
        <strain evidence="1 2">DSM 106146</strain>
    </source>
</reference>
<evidence type="ECO:0000313" key="1">
    <source>
        <dbReference type="EMBL" id="MBB5263952.1"/>
    </source>
</evidence>
<organism evidence="1 2">
    <name type="scientific">Catenibacillus scindens</name>
    <dbReference type="NCBI Taxonomy" id="673271"/>
    <lineage>
        <taxon>Bacteria</taxon>
        <taxon>Bacillati</taxon>
        <taxon>Bacillota</taxon>
        <taxon>Clostridia</taxon>
        <taxon>Lachnospirales</taxon>
        <taxon>Lachnospiraceae</taxon>
        <taxon>Catenibacillus</taxon>
    </lineage>
</organism>
<dbReference type="Gene3D" id="3.40.50.10490">
    <property type="entry name" value="Glucose-6-phosphate isomerase like protein, domain 1"/>
    <property type="match status" value="1"/>
</dbReference>
<sequence length="267" mass="30484">MTIIHDLVAVYNSISVDRAFHSVIAALLKNLPQIPRMSLEETAELCNTSVITINRLLKEINCPSFRAFKQRVSDVINGYSKHNRVFPYDWQMPANDHDTAAQIANYFMYLQGNIQEMARRMDVSQIEMAADILHNAKDVHVYGMYPASHAKKQFQVDLMVSGKYYICYSKPADIREDIRTLGPESAVITQVIASYKDYSEIMPAINHVLELKIPTIVISSTKTLNNFKDARCVLTFPGTDTAMDNYFIDILFNLMCMIYRTNYIDGN</sequence>
<dbReference type="InterPro" id="IPR036388">
    <property type="entry name" value="WH-like_DNA-bd_sf"/>
</dbReference>
<dbReference type="SUPFAM" id="SSF53697">
    <property type="entry name" value="SIS domain"/>
    <property type="match status" value="1"/>
</dbReference>
<gene>
    <name evidence="1" type="ORF">HNP82_001057</name>
</gene>
<dbReference type="SUPFAM" id="SSF46689">
    <property type="entry name" value="Homeodomain-like"/>
    <property type="match status" value="1"/>
</dbReference>
<dbReference type="Gene3D" id="1.10.10.10">
    <property type="entry name" value="Winged helix-like DNA-binding domain superfamily/Winged helix DNA-binding domain"/>
    <property type="match status" value="1"/>
</dbReference>